<sequence>MTKNGIAESNSQDHWILGSVGFIYDLKRQRQAEQVIFTGPEPNRQRLAPLATGDRHQTLWMKIKQKSLDFPSVSPSNSISINLPLVGFHLDSRLALCNQGQFSSYEPELKVMLLILVSGKIVLIVKRTSARQDDDKKGSHTPAGTLIHAQSSISISAW</sequence>
<gene>
    <name evidence="1" type="ORF">BJ212DRAFT_1305200</name>
</gene>
<dbReference type="RefSeq" id="XP_041185965.1">
    <property type="nucleotide sequence ID" value="XM_041333728.1"/>
</dbReference>
<keyword evidence="2" id="KW-1185">Reference proteome</keyword>
<reference evidence="1" key="1">
    <citation type="journal article" date="2020" name="New Phytol.">
        <title>Comparative genomics reveals dynamic genome evolution in host specialist ectomycorrhizal fungi.</title>
        <authorList>
            <person name="Lofgren L.A."/>
            <person name="Nguyen N.H."/>
            <person name="Vilgalys R."/>
            <person name="Ruytinx J."/>
            <person name="Liao H.L."/>
            <person name="Branco S."/>
            <person name="Kuo A."/>
            <person name="LaButti K."/>
            <person name="Lipzen A."/>
            <person name="Andreopoulos W."/>
            <person name="Pangilinan J."/>
            <person name="Riley R."/>
            <person name="Hundley H."/>
            <person name="Na H."/>
            <person name="Barry K."/>
            <person name="Grigoriev I.V."/>
            <person name="Stajich J.E."/>
            <person name="Kennedy P.G."/>
        </authorList>
    </citation>
    <scope>NUCLEOTIDE SEQUENCE</scope>
    <source>
        <strain evidence="1">MN1</strain>
    </source>
</reference>
<accession>A0A9P7DQK8</accession>
<organism evidence="1 2">
    <name type="scientific">Suillus subaureus</name>
    <dbReference type="NCBI Taxonomy" id="48587"/>
    <lineage>
        <taxon>Eukaryota</taxon>
        <taxon>Fungi</taxon>
        <taxon>Dikarya</taxon>
        <taxon>Basidiomycota</taxon>
        <taxon>Agaricomycotina</taxon>
        <taxon>Agaricomycetes</taxon>
        <taxon>Agaricomycetidae</taxon>
        <taxon>Boletales</taxon>
        <taxon>Suillineae</taxon>
        <taxon>Suillaceae</taxon>
        <taxon>Suillus</taxon>
    </lineage>
</organism>
<comment type="caution">
    <text evidence="1">The sequence shown here is derived from an EMBL/GenBank/DDBJ whole genome shotgun (WGS) entry which is preliminary data.</text>
</comment>
<dbReference type="GeneID" id="64627745"/>
<dbReference type="EMBL" id="JABBWG010000106">
    <property type="protein sequence ID" value="KAG1800724.1"/>
    <property type="molecule type" value="Genomic_DNA"/>
</dbReference>
<evidence type="ECO:0000313" key="1">
    <source>
        <dbReference type="EMBL" id="KAG1800724.1"/>
    </source>
</evidence>
<dbReference type="Proteomes" id="UP000807769">
    <property type="component" value="Unassembled WGS sequence"/>
</dbReference>
<protein>
    <submittedName>
        <fullName evidence="1">Uncharacterized protein</fullName>
    </submittedName>
</protein>
<dbReference type="AlphaFoldDB" id="A0A9P7DQK8"/>
<proteinExistence type="predicted"/>
<evidence type="ECO:0000313" key="2">
    <source>
        <dbReference type="Proteomes" id="UP000807769"/>
    </source>
</evidence>
<name>A0A9P7DQK8_9AGAM</name>